<evidence type="ECO:0000256" key="7">
    <source>
        <dbReference type="ARBA" id="ARBA00022889"/>
    </source>
</evidence>
<keyword evidence="10" id="KW-0325">Glycoprotein</keyword>
<keyword evidence="3 12" id="KW-0812">Transmembrane</keyword>
<dbReference type="FunFam" id="2.60.40.60:FF:000183">
    <property type="entry name" value="Cadherin 17"/>
    <property type="match status" value="1"/>
</dbReference>
<dbReference type="GO" id="GO:0007156">
    <property type="term" value="P:homophilic cell adhesion via plasma membrane adhesion molecules"/>
    <property type="evidence" value="ECO:0007669"/>
    <property type="project" value="InterPro"/>
</dbReference>
<keyword evidence="8 12" id="KW-1133">Transmembrane helix</keyword>
<dbReference type="STRING" id="38654.A0A3Q0H4C6"/>
<keyword evidence="4" id="KW-0479">Metal-binding</keyword>
<dbReference type="SMART" id="SM00112">
    <property type="entry name" value="CA"/>
    <property type="match status" value="6"/>
</dbReference>
<dbReference type="CDD" id="cd11304">
    <property type="entry name" value="Cadherin_repeat"/>
    <property type="match status" value="6"/>
</dbReference>
<evidence type="ECO:0000256" key="5">
    <source>
        <dbReference type="ARBA" id="ARBA00022737"/>
    </source>
</evidence>
<evidence type="ECO:0000256" key="11">
    <source>
        <dbReference type="PROSITE-ProRule" id="PRU00043"/>
    </source>
</evidence>
<evidence type="ECO:0000256" key="10">
    <source>
        <dbReference type="ARBA" id="ARBA00023180"/>
    </source>
</evidence>
<dbReference type="GO" id="GO:0000902">
    <property type="term" value="P:cell morphogenesis"/>
    <property type="evidence" value="ECO:0007669"/>
    <property type="project" value="TreeGrafter"/>
</dbReference>
<evidence type="ECO:0000256" key="9">
    <source>
        <dbReference type="ARBA" id="ARBA00023136"/>
    </source>
</evidence>
<keyword evidence="6 11" id="KW-0106">Calcium</keyword>
<evidence type="ECO:0000313" key="14">
    <source>
        <dbReference type="Proteomes" id="UP000189705"/>
    </source>
</evidence>
<feature type="domain" description="Cadherin" evidence="13">
    <location>
        <begin position="626"/>
        <end position="730"/>
    </location>
</feature>
<dbReference type="Gene3D" id="2.60.40.60">
    <property type="entry name" value="Cadherins"/>
    <property type="match status" value="7"/>
</dbReference>
<evidence type="ECO:0000256" key="6">
    <source>
        <dbReference type="ARBA" id="ARBA00022837"/>
    </source>
</evidence>
<keyword evidence="14" id="KW-1185">Reference proteome</keyword>
<dbReference type="GO" id="GO:0045296">
    <property type="term" value="F:cadherin binding"/>
    <property type="evidence" value="ECO:0007669"/>
    <property type="project" value="TreeGrafter"/>
</dbReference>
<dbReference type="PANTHER" id="PTHR24027:SF424">
    <property type="entry name" value="CADHERIN-16 ISOFORM X3"/>
    <property type="match status" value="1"/>
</dbReference>
<dbReference type="GeneID" id="102367784"/>
<dbReference type="GO" id="GO:0007043">
    <property type="term" value="P:cell-cell junction assembly"/>
    <property type="evidence" value="ECO:0007669"/>
    <property type="project" value="TreeGrafter"/>
</dbReference>
<evidence type="ECO:0000256" key="8">
    <source>
        <dbReference type="ARBA" id="ARBA00022989"/>
    </source>
</evidence>
<dbReference type="GO" id="GO:0044331">
    <property type="term" value="P:cell-cell adhesion mediated by cadherin"/>
    <property type="evidence" value="ECO:0007669"/>
    <property type="project" value="TreeGrafter"/>
</dbReference>
<comment type="subcellular location">
    <subcellularLocation>
        <location evidence="1">Cell membrane</location>
    </subcellularLocation>
</comment>
<dbReference type="PROSITE" id="PS00232">
    <property type="entry name" value="CADHERIN_1"/>
    <property type="match status" value="3"/>
</dbReference>
<dbReference type="InterPro" id="IPR015919">
    <property type="entry name" value="Cadherin-like_sf"/>
</dbReference>
<accession>A0A3Q0H4C6</accession>
<dbReference type="PANTHER" id="PTHR24027">
    <property type="entry name" value="CADHERIN-23"/>
    <property type="match status" value="1"/>
</dbReference>
<organism evidence="14 15">
    <name type="scientific">Alligator sinensis</name>
    <name type="common">Chinese alligator</name>
    <dbReference type="NCBI Taxonomy" id="38654"/>
    <lineage>
        <taxon>Eukaryota</taxon>
        <taxon>Metazoa</taxon>
        <taxon>Chordata</taxon>
        <taxon>Craniata</taxon>
        <taxon>Vertebrata</taxon>
        <taxon>Euteleostomi</taxon>
        <taxon>Archelosauria</taxon>
        <taxon>Archosauria</taxon>
        <taxon>Crocodylia</taxon>
        <taxon>Alligatoridae</taxon>
        <taxon>Alligatorinae</taxon>
        <taxon>Alligator</taxon>
    </lineage>
</organism>
<dbReference type="Proteomes" id="UP000189705">
    <property type="component" value="Unplaced"/>
</dbReference>
<dbReference type="GO" id="GO:0016477">
    <property type="term" value="P:cell migration"/>
    <property type="evidence" value="ECO:0007669"/>
    <property type="project" value="TreeGrafter"/>
</dbReference>
<dbReference type="Pfam" id="PF00028">
    <property type="entry name" value="Cadherin"/>
    <property type="match status" value="6"/>
</dbReference>
<gene>
    <name evidence="15" type="primary">CDH16</name>
</gene>
<sequence>MVISKTSCMTLKVGCKVTGPEWTKSTKCSFIYSCFSQLENCPPGGREKTPLKILRMLKGISPVCLLVVCSFIAQVFPLLSTVYPMSRKEHVEVPENYGGSLPLYLKKVNLAVDGQANIQLVGNEEGLFGIEPESGILYVTRPLDREKQAFYTLQVIAKDEDEQPVSDPVTIMITVKDENDNMPVLTEEVFSGILSKGTKQGTSFVHVSAIDFDDPSTPNADLQYKILTQTPRQPSENMFEINSRTGAVFLSAEGSSLLNSSEVSNYQLIVQVKDLGNQSLGYRALATVEITIVENTWIAPSPVLLQENLNVTYPKIISQVHWNSREVHYSLKENFPQGLFSIDPAGNIYVTQELDRESQAEYEIQVFAENQDGMLYSDPLLLLLTVLDENDNMPVFTQDVYQVAIEENTAKGSEIITVKAEDIDDPNTNNAKIVYEILSQKPQASTGFSFHIGNETGIVTLQDSGLNASAVKQYHLLVLVADLVGHEGGLNSTCTVFITILDVNDNPPVFSQTKYGPFPFPEDTEVGTLITTITATDEDEEKRFKSIVFAVESGNEDRTFRIVNEPPNGTVSIWLEQELDYETVQEYRLIVSARNEEKLVGKELDASSTATVHILVKDVNEAPVLTKEKYEISILENIEPGTLLLTVKAADPDIFNTPSLSYSLRNDTLNWFSIDEYSGEVKVMQVLDRETVKDIYLMQVVVQDKASPSMTVSTDIVIHILDVNDNPPYLVGDYSASYLCTPQREKQSIIISAFDQDGAENSIPFSFSLANDPTHQRNWRINIINDTHAYLIMGISWLEPKLHLVPIILKDSGIPSQTQHVHLPVTICLCTTEGQCMQEVGRMEGRPTVLSAVSIIVGTIGAIGIFLLIIFVHLSLLGANKKKTNKACDMMPLQSTA</sequence>
<evidence type="ECO:0000256" key="2">
    <source>
        <dbReference type="ARBA" id="ARBA00022475"/>
    </source>
</evidence>
<keyword evidence="5" id="KW-0677">Repeat</keyword>
<evidence type="ECO:0000256" key="12">
    <source>
        <dbReference type="SAM" id="Phobius"/>
    </source>
</evidence>
<evidence type="ECO:0000256" key="1">
    <source>
        <dbReference type="ARBA" id="ARBA00004236"/>
    </source>
</evidence>
<evidence type="ECO:0000256" key="4">
    <source>
        <dbReference type="ARBA" id="ARBA00022723"/>
    </source>
</evidence>
<proteinExistence type="predicted"/>
<keyword evidence="7" id="KW-0130">Cell adhesion</keyword>
<feature type="domain" description="Cadherin" evidence="13">
    <location>
        <begin position="397"/>
        <end position="510"/>
    </location>
</feature>
<feature type="transmembrane region" description="Helical" evidence="12">
    <location>
        <begin position="849"/>
        <end position="876"/>
    </location>
</feature>
<dbReference type="InterPro" id="IPR020894">
    <property type="entry name" value="Cadherin_CS"/>
</dbReference>
<evidence type="ECO:0000313" key="15">
    <source>
        <dbReference type="RefSeq" id="XP_025065245.1"/>
    </source>
</evidence>
<dbReference type="GO" id="GO:0016339">
    <property type="term" value="P:calcium-dependent cell-cell adhesion via plasma membrane cell adhesion molecules"/>
    <property type="evidence" value="ECO:0007669"/>
    <property type="project" value="TreeGrafter"/>
</dbReference>
<dbReference type="AlphaFoldDB" id="A0A3Q0H4C6"/>
<dbReference type="PROSITE" id="PS50268">
    <property type="entry name" value="CADHERIN_2"/>
    <property type="match status" value="5"/>
</dbReference>
<dbReference type="GO" id="GO:0034332">
    <property type="term" value="P:adherens junction organization"/>
    <property type="evidence" value="ECO:0007669"/>
    <property type="project" value="TreeGrafter"/>
</dbReference>
<evidence type="ECO:0000256" key="3">
    <source>
        <dbReference type="ARBA" id="ARBA00022692"/>
    </source>
</evidence>
<feature type="domain" description="Cadherin" evidence="13">
    <location>
        <begin position="186"/>
        <end position="396"/>
    </location>
</feature>
<dbReference type="FunFam" id="2.60.40.60:FF:000011">
    <property type="entry name" value="Cadherin 1"/>
    <property type="match status" value="2"/>
</dbReference>
<dbReference type="GO" id="GO:0005509">
    <property type="term" value="F:calcium ion binding"/>
    <property type="evidence" value="ECO:0007669"/>
    <property type="project" value="UniProtKB-UniRule"/>
</dbReference>
<dbReference type="GO" id="GO:0008013">
    <property type="term" value="F:beta-catenin binding"/>
    <property type="evidence" value="ECO:0007669"/>
    <property type="project" value="TreeGrafter"/>
</dbReference>
<dbReference type="GO" id="GO:0005912">
    <property type="term" value="C:adherens junction"/>
    <property type="evidence" value="ECO:0007669"/>
    <property type="project" value="TreeGrafter"/>
</dbReference>
<dbReference type="RefSeq" id="XP_025065245.1">
    <property type="nucleotide sequence ID" value="XM_025209460.1"/>
</dbReference>
<dbReference type="FunFam" id="2.60.40.60:FF:000022">
    <property type="entry name" value="Cadherin 2"/>
    <property type="match status" value="2"/>
</dbReference>
<reference evidence="15" key="1">
    <citation type="submission" date="2025-08" db="UniProtKB">
        <authorList>
            <consortium name="RefSeq"/>
        </authorList>
    </citation>
    <scope>IDENTIFICATION</scope>
</reference>
<dbReference type="SUPFAM" id="SSF49313">
    <property type="entry name" value="Cadherin-like"/>
    <property type="match status" value="7"/>
</dbReference>
<dbReference type="CTD" id="1014"/>
<dbReference type="InParanoid" id="A0A3Q0H4C6"/>
<feature type="domain" description="Cadherin" evidence="13">
    <location>
        <begin position="85"/>
        <end position="185"/>
    </location>
</feature>
<feature type="domain" description="Cadherin" evidence="13">
    <location>
        <begin position="520"/>
        <end position="625"/>
    </location>
</feature>
<keyword evidence="9 12" id="KW-0472">Membrane</keyword>
<protein>
    <submittedName>
        <fullName evidence="15">Cadherin-16 isoform X1</fullName>
    </submittedName>
</protein>
<feature type="transmembrane region" description="Helical" evidence="12">
    <location>
        <begin position="56"/>
        <end position="79"/>
    </location>
</feature>
<dbReference type="InterPro" id="IPR002126">
    <property type="entry name" value="Cadherin-like_dom"/>
</dbReference>
<dbReference type="PRINTS" id="PR00205">
    <property type="entry name" value="CADHERIN"/>
</dbReference>
<dbReference type="FunFam" id="2.60.40.60:FF:000020">
    <property type="entry name" value="Dachsous cadherin-related 1b"/>
    <property type="match status" value="1"/>
</dbReference>
<name>A0A3Q0H4C6_ALLSI</name>
<keyword evidence="2" id="KW-1003">Cell membrane</keyword>
<dbReference type="GO" id="GO:0016342">
    <property type="term" value="C:catenin complex"/>
    <property type="evidence" value="ECO:0007669"/>
    <property type="project" value="TreeGrafter"/>
</dbReference>
<evidence type="ECO:0000259" key="13">
    <source>
        <dbReference type="PROSITE" id="PS50268"/>
    </source>
</evidence>
<dbReference type="InterPro" id="IPR039808">
    <property type="entry name" value="Cadherin"/>
</dbReference>